<evidence type="ECO:0000313" key="3">
    <source>
        <dbReference type="Proteomes" id="UP000178735"/>
    </source>
</evidence>
<dbReference type="EMBL" id="MGFH01000006">
    <property type="protein sequence ID" value="OGM08618.1"/>
    <property type="molecule type" value="Genomic_DNA"/>
</dbReference>
<evidence type="ECO:0008006" key="4">
    <source>
        <dbReference type="Google" id="ProtNLM"/>
    </source>
</evidence>
<name>A0A1F7X2L7_9BACT</name>
<dbReference type="GO" id="GO:0008483">
    <property type="term" value="F:transaminase activity"/>
    <property type="evidence" value="ECO:0007669"/>
    <property type="project" value="TreeGrafter"/>
</dbReference>
<dbReference type="Pfam" id="PF01041">
    <property type="entry name" value="DegT_DnrJ_EryC1"/>
    <property type="match status" value="1"/>
</dbReference>
<dbReference type="InterPro" id="IPR015424">
    <property type="entry name" value="PyrdxlP-dep_Trfase"/>
</dbReference>
<dbReference type="GO" id="GO:0000271">
    <property type="term" value="P:polysaccharide biosynthetic process"/>
    <property type="evidence" value="ECO:0007669"/>
    <property type="project" value="TreeGrafter"/>
</dbReference>
<accession>A0A1F7X2L7</accession>
<dbReference type="SUPFAM" id="SSF53383">
    <property type="entry name" value="PLP-dependent transferases"/>
    <property type="match status" value="1"/>
</dbReference>
<dbReference type="STRING" id="1817813.A2008_07560"/>
<dbReference type="InterPro" id="IPR000653">
    <property type="entry name" value="DegT/StrS_aminotransferase"/>
</dbReference>
<sequence length="363" mass="40872">MREKSIYGSNIHENPIKKIKTSFDSPATKEELEKLSEAFSAYAGVKYAYPVSSFSAALLISFYTLNLNFESQVALSALNFAEIPGCVEFFGCRPVFIDIDLANYNANMSHLELMSTSNLKAVIASHMFGAPCAIDAILEASAIYKFFVIEDASTSLGAVYKGIKCGSRGHISLFNFDSSSIINCGSGAIVATSNEKINSRLKLIFNAGYDANNELKIPVPEFRMSNEKARMINEHLKHIDALIDYKYMIAKHYRRDMTIKHNDIRFIEQNSYSLTTFNYLPALVENRELYNKITKILAKYPAAAARRLPVLLPMAHYYKKNYDLLEENYKNSIKASESVIFMPNEYSVPVETIENIIKDIKGI</sequence>
<dbReference type="PIRSF" id="PIRSF000390">
    <property type="entry name" value="PLP_StrS"/>
    <property type="match status" value="1"/>
</dbReference>
<dbReference type="AlphaFoldDB" id="A0A1F7X2L7"/>
<keyword evidence="1" id="KW-0663">Pyridoxal phosphate</keyword>
<proteinExistence type="inferred from homology"/>
<dbReference type="GO" id="GO:0030170">
    <property type="term" value="F:pyridoxal phosphate binding"/>
    <property type="evidence" value="ECO:0007669"/>
    <property type="project" value="TreeGrafter"/>
</dbReference>
<dbReference type="Proteomes" id="UP000178735">
    <property type="component" value="Unassembled WGS sequence"/>
</dbReference>
<comment type="similarity">
    <text evidence="1">Belongs to the DegT/DnrJ/EryC1 family.</text>
</comment>
<dbReference type="PANTHER" id="PTHR30244:SF34">
    <property type="entry name" value="DTDP-4-AMINO-4,6-DIDEOXYGALACTOSE TRANSAMINASE"/>
    <property type="match status" value="1"/>
</dbReference>
<comment type="caution">
    <text evidence="2">The sequence shown here is derived from an EMBL/GenBank/DDBJ whole genome shotgun (WGS) entry which is preliminary data.</text>
</comment>
<evidence type="ECO:0000256" key="1">
    <source>
        <dbReference type="RuleBase" id="RU004508"/>
    </source>
</evidence>
<protein>
    <recommendedName>
        <fullName evidence="4">Aminotransferase DegT</fullName>
    </recommendedName>
</protein>
<organism evidence="2 3">
    <name type="scientific">Candidatus Wallbacteria bacterium GWC2_49_35</name>
    <dbReference type="NCBI Taxonomy" id="1817813"/>
    <lineage>
        <taxon>Bacteria</taxon>
        <taxon>Candidatus Walliibacteriota</taxon>
    </lineage>
</organism>
<dbReference type="Gene3D" id="3.40.640.10">
    <property type="entry name" value="Type I PLP-dependent aspartate aminotransferase-like (Major domain)"/>
    <property type="match status" value="1"/>
</dbReference>
<evidence type="ECO:0000313" key="2">
    <source>
        <dbReference type="EMBL" id="OGM08618.1"/>
    </source>
</evidence>
<reference evidence="2 3" key="1">
    <citation type="journal article" date="2016" name="Nat. Commun.">
        <title>Thousands of microbial genomes shed light on interconnected biogeochemical processes in an aquifer system.</title>
        <authorList>
            <person name="Anantharaman K."/>
            <person name="Brown C.T."/>
            <person name="Hug L.A."/>
            <person name="Sharon I."/>
            <person name="Castelle C.J."/>
            <person name="Probst A.J."/>
            <person name="Thomas B.C."/>
            <person name="Singh A."/>
            <person name="Wilkins M.J."/>
            <person name="Karaoz U."/>
            <person name="Brodie E.L."/>
            <person name="Williams K.H."/>
            <person name="Hubbard S.S."/>
            <person name="Banfield J.F."/>
        </authorList>
    </citation>
    <scope>NUCLEOTIDE SEQUENCE [LARGE SCALE GENOMIC DNA]</scope>
</reference>
<dbReference type="InterPro" id="IPR015421">
    <property type="entry name" value="PyrdxlP-dep_Trfase_major"/>
</dbReference>
<dbReference type="PANTHER" id="PTHR30244">
    <property type="entry name" value="TRANSAMINASE"/>
    <property type="match status" value="1"/>
</dbReference>
<gene>
    <name evidence="2" type="ORF">A2008_07560</name>
</gene>